<keyword evidence="5" id="KW-0472">Membrane</keyword>
<dbReference type="InterPro" id="IPR025667">
    <property type="entry name" value="SprB_repeat"/>
</dbReference>
<comment type="subcellular location">
    <subcellularLocation>
        <location evidence="1">Secreted</location>
    </subcellularLocation>
</comment>
<keyword evidence="2" id="KW-0964">Secreted</keyword>
<dbReference type="Gene3D" id="2.60.40.740">
    <property type="match status" value="3"/>
</dbReference>
<organism evidence="7 8">
    <name type="scientific">Arcicella aurantiaca</name>
    <dbReference type="NCBI Taxonomy" id="591202"/>
    <lineage>
        <taxon>Bacteria</taxon>
        <taxon>Pseudomonadati</taxon>
        <taxon>Bacteroidota</taxon>
        <taxon>Cytophagia</taxon>
        <taxon>Cytophagales</taxon>
        <taxon>Flectobacillaceae</taxon>
        <taxon>Arcicella</taxon>
    </lineage>
</organism>
<dbReference type="EMBL" id="QGGO01000001">
    <property type="protein sequence ID" value="PWK29486.1"/>
    <property type="molecule type" value="Genomic_DNA"/>
</dbReference>
<feature type="non-terminal residue" evidence="7">
    <location>
        <position position="2711"/>
    </location>
</feature>
<sequence>MKKDYTNQTLTKGSFAVSCLLLIFKILSGQIKDYVRIYFCNRKNKLIHYVSSILILLLLNLMSNTVQAQVGGKVFKDFNANSAQETSTAFTEPGIAGVTVTAYNTAGAVVGTATTATDGSYTITGASGNLRIEFTNFPVGIYEGPLGAGSQTSVQFVTAPTTTASLGINCPEDYCNTANPKLVTVCYDNGSGVGNTNPVVVGINYTATGSGSNTYPTNGTADNMGSVWGIAYDKHTKLSYFSAFLKRQAGLGDRGLDGIYVVNYSSATPILVGGFDLEGVVPSNGGSAISFGSVTRNLIASGSGTGVNDLSADRTQASRDADAYAKVGKVGYGDIDIDQLRNTLWAVNLNERSLVEIDISSSVYGTTIPTNPAATKVKRFFINGTTAPFISGIGTCPNGTMRPFGLKIHKDKGYLGTVCDGSSLTSVDLTVNQKAYVYSFDLVNPTSFTEVTSVPLNYNREESWVPFAPTATFDALESDQWQRWIDTYTDPTTFGGTVNSTNADFKTGINGLFVGAPQPILSDIEFLPNGDMVLGFMDRFAHQQGWGNYIPSSSTVLRSAVSHGDILLASKTATGFVYEGPNENDNFTTPAVAANAQPGQELNDGPSGAGEFFYKDYYIGSDATHPETALGGLAILPGSNEVTAISFDPAAFNSMGVRWFNYNTGNESRNYTIVANTNNTNFGKGSALGDVELLCNLAPIEIGNRVWKDTDKDGIQDPGEPALVGVTLVLYNSSGVAVDTTVTDANGNYVFSSAIDPDVLPNTSYRIRLVNLGSNASVSGLALTDITVAPGETSGTNTGLTLANNDAFLSSSLPTINVVTGTWGENNHTYDIGLVACTKPSLTFSFTKATCTNGVINNNGSLTVNPVGADKIGLSFGGTSYGGPTYAYAATNFTLPLPNKNTDSTKVWIRVFAGLDRTGCYRDTSFVLPPTICPIPKPCNASAGQIGGNVFRDFNNTGTKDTLEVGLAGIPVKVFDCNGTLLGTTVTDAFGNYSFTGMPAGQVRVEFGTIPAPYKPSKSGTDNATTTQFATAPDCTVDLGVNDPNEYCQKDPNLATVCYVVGNPLAVGFPTNGGANDALVTTKYDFISAVNHDVKYSDMGSTWGISYNKLTQKLFTSAWVKRHTGLGALGAGGIYVVDYSAGDPSVTAPTYSNFLDLATLGVNVGTIASNTARGLTGASNVASMDSAGWYATGKVGLGDIDISDDYNSLFTVSLASKKVVKIDLTSYNTTGVKPTAGNVTTLPDFPNTACTGGESRPFGLKYHQGKLYLGVVCDGSVSGLLSDVKATVYAYDFTTSSWSTAVNTFPLDYRRGAVHNSGCQFWIPWSDDPAKVVTSQGPSFNGRCFPQPLLSDIEFDVDGSMVLGFADRGAHMMGAKQPIIDNPATLVTGVNGGDILRVYNNNGTYVLENGGTTIPGGGAGYNFQGPGNGEYYADNFPSHQNTSLGGLAILAGSNEVVYTSIDPTRYESAGYRRASNTTGQTLKAMELYYTPATGNGGTFNKGAGLGDVELLCNIQPIEIGNRLWLDLDNDGVQDPCENPLANVSVSLYDKLGNLVAQTTTDANGTYYFNEANVVDTVGTTKPNILGPQANTDYFVVVGKEDASFDKTKSALTSGSAKLSLTVANSTQSNGNDQNDSDGLTSGVVGIPSALNGYPAIAVKTPLSGSDHTYDFGFTCKPVITATPKKQTVCGTGTASAFTRKIKTGFVSSQQWYGPLADTTSAFTTKIAGAVDSTYTPSTLPAAGQTRYYAVIARNGDSLCADTAFVALTVSPKIVLQATPTNALCNAGGGSISTTVSGGTTPYTYLWSNGATTSSITNVVAGSYQITVTDAAGCTKDTNLVITQPDSLSLSLSTMNVTCNAGTDGGLASMLSGGKAPYNYEWYNGVGTSGLFFSNNPSVTGLTAGTYTLKVIDANGCFKTKTVTVTQPIKINVAQSQKDNICFDQSKGEVYVKIGGGTPPITIKWNVDGVYKPAYDGLDTLRNLKAGIYELVLTDANGCTTTVKDTLVQPDSLHIAFTKTDGLCSNGNKGSINTTVTGGVSPYSYSWSNAASTANVSNLATGNYKLVVTDAKGCKDSITVFIDEEDCRVDVALKKTVDGVCERKVGDLVTFKVVVSRQDTTSQTTTVIVKDQISSDFLVTSSTPTKGTFDVSTGLWSGIALAKGDSATLTVTATIKAGAAGLICNQAHVDFMDKLDTDSQAGNVNPVEDDIAFACVSVPINLCKADGQSVTLTTPDSLTSIKWFKDGTELTAEAGKSSITVSDAGSYTYTGNTISTSCPVGTCCPVIIKDACYGSIGDYVWNDNNINGKQDGGETPVAGVKVYLLNGTTGAKLDSAITDINGKYLFDSLLSGSYKVQFVEPVGKDFTTLNTGGDSALDSDAGTNGTSDLITIDTTKPSSDLLRNNLTIDAGIIPQFGSIGDYVWTDQNNDGQQTAGELPIAGVKVYLYENLGGTLTLIDSTLTNVNGKYLFDSLLDGLYQVKFVAPIGTIPAKQNSGADVSDSDANKSGYSQDILIDTTKPTTDTLRNNPQIDAGFVPVGSIGDYVFADKNGNGTQEATDTPIAGIKVYLLDSTTGAKLDSTITDTNGKYLFDSLVAGNYKVQFVIPAGSEATTKGAGIDPAKDSNANPDGTTDAVTIDTTQPLGSVARDNMTVDAGIVPAYGSIGDYVWTDQNNDGQQTAGELPIAGVKVYLYDGTGTTKLDSTVTDATGK</sequence>
<dbReference type="PROSITE" id="PS50835">
    <property type="entry name" value="IG_LIKE"/>
    <property type="match status" value="1"/>
</dbReference>
<dbReference type="Gene3D" id="2.60.40.10">
    <property type="entry name" value="Immunoglobulins"/>
    <property type="match status" value="8"/>
</dbReference>
<evidence type="ECO:0000313" key="7">
    <source>
        <dbReference type="EMBL" id="PWK29486.1"/>
    </source>
</evidence>
<dbReference type="InterPro" id="IPR001434">
    <property type="entry name" value="OmcB-like_DUF11"/>
</dbReference>
<dbReference type="Pfam" id="PF01345">
    <property type="entry name" value="DUF11"/>
    <property type="match status" value="1"/>
</dbReference>
<feature type="compositionally biased region" description="Polar residues" evidence="4">
    <location>
        <begin position="2624"/>
        <end position="2633"/>
    </location>
</feature>
<dbReference type="Pfam" id="PF17210">
    <property type="entry name" value="SdrD_B"/>
    <property type="match status" value="8"/>
</dbReference>
<feature type="region of interest" description="Disordered" evidence="4">
    <location>
        <begin position="2614"/>
        <end position="2633"/>
    </location>
</feature>
<dbReference type="SUPFAM" id="SSF117074">
    <property type="entry name" value="Hypothetical protein PA1324"/>
    <property type="match status" value="8"/>
</dbReference>
<dbReference type="Pfam" id="PF13573">
    <property type="entry name" value="SprB"/>
    <property type="match status" value="4"/>
</dbReference>
<reference evidence="7 8" key="1">
    <citation type="submission" date="2018-05" db="EMBL/GenBank/DDBJ databases">
        <title>Genomic Encyclopedia of Archaeal and Bacterial Type Strains, Phase II (KMG-II): from individual species to whole genera.</title>
        <authorList>
            <person name="Goeker M."/>
        </authorList>
    </citation>
    <scope>NUCLEOTIDE SEQUENCE [LARGE SCALE GENOMIC DNA]</scope>
    <source>
        <strain evidence="7 8">DSM 22214</strain>
    </source>
</reference>
<keyword evidence="3" id="KW-0732">Signal</keyword>
<proteinExistence type="predicted"/>
<evidence type="ECO:0000256" key="3">
    <source>
        <dbReference type="ARBA" id="ARBA00022729"/>
    </source>
</evidence>
<dbReference type="InterPro" id="IPR051417">
    <property type="entry name" value="SDr/BOS_complex"/>
</dbReference>
<dbReference type="SUPFAM" id="SSF48726">
    <property type="entry name" value="Immunoglobulin"/>
    <property type="match status" value="1"/>
</dbReference>
<evidence type="ECO:0000313" key="8">
    <source>
        <dbReference type="Proteomes" id="UP000245489"/>
    </source>
</evidence>
<dbReference type="InterPro" id="IPR033764">
    <property type="entry name" value="Sdr_B"/>
</dbReference>
<feature type="transmembrane region" description="Helical" evidence="5">
    <location>
        <begin position="46"/>
        <end position="63"/>
    </location>
</feature>
<evidence type="ECO:0000259" key="6">
    <source>
        <dbReference type="PROSITE" id="PS50835"/>
    </source>
</evidence>
<dbReference type="Proteomes" id="UP000245489">
    <property type="component" value="Unassembled WGS sequence"/>
</dbReference>
<dbReference type="InterPro" id="IPR013783">
    <property type="entry name" value="Ig-like_fold"/>
</dbReference>
<accession>A0A316EEN0</accession>
<keyword evidence="5" id="KW-0812">Transmembrane</keyword>
<protein>
    <submittedName>
        <fullName evidence="7">SprB-like repeat protein</fullName>
    </submittedName>
</protein>
<name>A0A316EEN0_9BACT</name>
<evidence type="ECO:0000256" key="4">
    <source>
        <dbReference type="SAM" id="MobiDB-lite"/>
    </source>
</evidence>
<dbReference type="InterPro" id="IPR007110">
    <property type="entry name" value="Ig-like_dom"/>
</dbReference>
<evidence type="ECO:0000256" key="2">
    <source>
        <dbReference type="ARBA" id="ARBA00022525"/>
    </source>
</evidence>
<keyword evidence="8" id="KW-1185">Reference proteome</keyword>
<dbReference type="GO" id="GO:0005576">
    <property type="term" value="C:extracellular region"/>
    <property type="evidence" value="ECO:0007669"/>
    <property type="project" value="UniProtKB-SubCell"/>
</dbReference>
<dbReference type="InterPro" id="IPR036179">
    <property type="entry name" value="Ig-like_dom_sf"/>
</dbReference>
<evidence type="ECO:0000256" key="5">
    <source>
        <dbReference type="SAM" id="Phobius"/>
    </source>
</evidence>
<feature type="domain" description="Ig-like" evidence="6">
    <location>
        <begin position="2222"/>
        <end position="2267"/>
    </location>
</feature>
<keyword evidence="5" id="KW-1133">Transmembrane helix</keyword>
<dbReference type="PANTHER" id="PTHR23303:SF15">
    <property type="entry name" value="COLOSSIN-A"/>
    <property type="match status" value="1"/>
</dbReference>
<dbReference type="PANTHER" id="PTHR23303">
    <property type="entry name" value="CARBOXYPEPTIDASE REGULATORY REGION-CONTAINING"/>
    <property type="match status" value="1"/>
</dbReference>
<comment type="caution">
    <text evidence="7">The sequence shown here is derived from an EMBL/GenBank/DDBJ whole genome shotgun (WGS) entry which is preliminary data.</text>
</comment>
<gene>
    <name evidence="7" type="ORF">LV89_00327</name>
</gene>
<evidence type="ECO:0000256" key="1">
    <source>
        <dbReference type="ARBA" id="ARBA00004613"/>
    </source>
</evidence>